<feature type="region of interest" description="Disordered" evidence="1">
    <location>
        <begin position="123"/>
        <end position="155"/>
    </location>
</feature>
<keyword evidence="2" id="KW-1133">Transmembrane helix</keyword>
<feature type="transmembrane region" description="Helical" evidence="2">
    <location>
        <begin position="12"/>
        <end position="34"/>
    </location>
</feature>
<dbReference type="Proteomes" id="UP001221411">
    <property type="component" value="Unassembled WGS sequence"/>
</dbReference>
<evidence type="ECO:0000256" key="2">
    <source>
        <dbReference type="SAM" id="Phobius"/>
    </source>
</evidence>
<name>A0ABT5EMS8_9BACT</name>
<accession>A0ABT5EMS8</accession>
<comment type="caution">
    <text evidence="3">The sequence shown here is derived from an EMBL/GenBank/DDBJ whole genome shotgun (WGS) entry which is preliminary data.</text>
</comment>
<organism evidence="3 4">
    <name type="scientific">Polyangium mundeleinium</name>
    <dbReference type="NCBI Taxonomy" id="2995306"/>
    <lineage>
        <taxon>Bacteria</taxon>
        <taxon>Pseudomonadati</taxon>
        <taxon>Myxococcota</taxon>
        <taxon>Polyangia</taxon>
        <taxon>Polyangiales</taxon>
        <taxon>Polyangiaceae</taxon>
        <taxon>Polyangium</taxon>
    </lineage>
</organism>
<dbReference type="EMBL" id="JAQNDO010000001">
    <property type="protein sequence ID" value="MDC0743134.1"/>
    <property type="molecule type" value="Genomic_DNA"/>
</dbReference>
<feature type="compositionally biased region" description="Basic and acidic residues" evidence="1">
    <location>
        <begin position="182"/>
        <end position="196"/>
    </location>
</feature>
<feature type="compositionally biased region" description="Low complexity" evidence="1">
    <location>
        <begin position="233"/>
        <end position="253"/>
    </location>
</feature>
<evidence type="ECO:0000313" key="3">
    <source>
        <dbReference type="EMBL" id="MDC0743134.1"/>
    </source>
</evidence>
<feature type="compositionally biased region" description="Polar residues" evidence="1">
    <location>
        <begin position="203"/>
        <end position="213"/>
    </location>
</feature>
<evidence type="ECO:0000313" key="4">
    <source>
        <dbReference type="Proteomes" id="UP001221411"/>
    </source>
</evidence>
<evidence type="ECO:0000256" key="1">
    <source>
        <dbReference type="SAM" id="MobiDB-lite"/>
    </source>
</evidence>
<sequence length="253" mass="25230">MAPRARVRGLDAGLVLVGLVHRGGAALDVGLVLAGRRPQLAGLGLDAGRVLVGLGNRGGAALDVGLVLVGLGNRGGAALDVGLVLVGLGLDMGLVLVGLVHRGARHSTWASCSSASCIEAPRHSTRASRSPDAGPSSSASCIEGRGARRGPRARRLRASRGAALDVGLVLVGLVHRGGAASGERRNLPEVSRGHDRARPRRSAGSTWAGASQPTPRPSRGAALDVGLVLAGPSSSASGSTWASCSSASCIEAA</sequence>
<proteinExistence type="predicted"/>
<feature type="transmembrane region" description="Helical" evidence="2">
    <location>
        <begin position="81"/>
        <end position="100"/>
    </location>
</feature>
<reference evidence="3 4" key="1">
    <citation type="submission" date="2022-11" db="EMBL/GenBank/DDBJ databases">
        <title>Minimal conservation of predation-associated metabolite biosynthetic gene clusters underscores biosynthetic potential of Myxococcota including descriptions for ten novel species: Archangium lansinium sp. nov., Myxococcus landrumus sp. nov., Nannocystis bai.</title>
        <authorList>
            <person name="Ahearne A."/>
            <person name="Stevens C."/>
            <person name="Dowd S."/>
        </authorList>
    </citation>
    <scope>NUCLEOTIDE SEQUENCE [LARGE SCALE GENOMIC DNA]</scope>
    <source>
        <strain evidence="3 4">RJM3</strain>
    </source>
</reference>
<keyword evidence="2" id="KW-0472">Membrane</keyword>
<keyword evidence="4" id="KW-1185">Reference proteome</keyword>
<keyword evidence="2" id="KW-0812">Transmembrane</keyword>
<protein>
    <submittedName>
        <fullName evidence="3">Uncharacterized protein</fullName>
    </submittedName>
</protein>
<feature type="region of interest" description="Disordered" evidence="1">
    <location>
        <begin position="232"/>
        <end position="253"/>
    </location>
</feature>
<feature type="region of interest" description="Disordered" evidence="1">
    <location>
        <begin position="181"/>
        <end position="220"/>
    </location>
</feature>
<dbReference type="RefSeq" id="WP_271918497.1">
    <property type="nucleotide sequence ID" value="NZ_JAQNDO010000001.1"/>
</dbReference>
<gene>
    <name evidence="3" type="ORF">POL67_17420</name>
</gene>